<feature type="domain" description="RNA polymerase sigma factor 70 region 4 type 2" evidence="5">
    <location>
        <begin position="81"/>
        <end position="131"/>
    </location>
</feature>
<evidence type="ECO:0000256" key="1">
    <source>
        <dbReference type="ARBA" id="ARBA00023015"/>
    </source>
</evidence>
<dbReference type="Gene3D" id="1.10.10.10">
    <property type="entry name" value="Winged helix-like DNA-binding domain superfamily/Winged helix DNA-binding domain"/>
    <property type="match status" value="1"/>
</dbReference>
<accession>A0ABY6SZH3</accession>
<dbReference type="Pfam" id="PF08281">
    <property type="entry name" value="Sigma70_r4_2"/>
    <property type="match status" value="1"/>
</dbReference>
<dbReference type="InterPro" id="IPR036388">
    <property type="entry name" value="WH-like_DNA-bd_sf"/>
</dbReference>
<dbReference type="RefSeq" id="WP_125149803.1">
    <property type="nucleotide sequence ID" value="NZ_UYIN01000021.1"/>
</dbReference>
<protein>
    <submittedName>
        <fullName evidence="6">DNA-directed RNA polymerase specialized sigma subunit</fullName>
    </submittedName>
</protein>
<dbReference type="PANTHER" id="PTHR43133">
    <property type="entry name" value="RNA POLYMERASE ECF-TYPE SIGMA FACTO"/>
    <property type="match status" value="1"/>
</dbReference>
<keyword evidence="3" id="KW-0238">DNA-binding</keyword>
<keyword evidence="4" id="KW-0804">Transcription</keyword>
<evidence type="ECO:0000256" key="2">
    <source>
        <dbReference type="ARBA" id="ARBA00023082"/>
    </source>
</evidence>
<dbReference type="InterPro" id="IPR039425">
    <property type="entry name" value="RNA_pol_sigma-70-like"/>
</dbReference>
<dbReference type="PANTHER" id="PTHR43133:SF8">
    <property type="entry name" value="RNA POLYMERASE SIGMA FACTOR HI_1459-RELATED"/>
    <property type="match status" value="1"/>
</dbReference>
<keyword evidence="7" id="KW-1185">Reference proteome</keyword>
<evidence type="ECO:0000256" key="4">
    <source>
        <dbReference type="ARBA" id="ARBA00023163"/>
    </source>
</evidence>
<keyword evidence="6" id="KW-0240">DNA-directed RNA polymerase</keyword>
<dbReference type="CDD" id="cd06171">
    <property type="entry name" value="Sigma70_r4"/>
    <property type="match status" value="1"/>
</dbReference>
<keyword evidence="1" id="KW-0805">Transcription regulation</keyword>
<dbReference type="InterPro" id="IPR013249">
    <property type="entry name" value="RNA_pol_sigma70_r4_t2"/>
</dbReference>
<evidence type="ECO:0000256" key="3">
    <source>
        <dbReference type="ARBA" id="ARBA00023125"/>
    </source>
</evidence>
<reference evidence="6 7" key="1">
    <citation type="submission" date="2018-11" db="EMBL/GenBank/DDBJ databases">
        <authorList>
            <consortium name="Pathogen Informatics"/>
        </authorList>
    </citation>
    <scope>NUCLEOTIDE SEQUENCE [LARGE SCALE GENOMIC DNA]</scope>
    <source>
        <strain evidence="6 7">NCTC10913</strain>
    </source>
</reference>
<dbReference type="GO" id="GO:0000428">
    <property type="term" value="C:DNA-directed RNA polymerase complex"/>
    <property type="evidence" value="ECO:0007669"/>
    <property type="project" value="UniProtKB-KW"/>
</dbReference>
<comment type="caution">
    <text evidence="6">The sequence shown here is derived from an EMBL/GenBank/DDBJ whole genome shotgun (WGS) entry which is preliminary data.</text>
</comment>
<keyword evidence="2" id="KW-0731">Sigma factor</keyword>
<dbReference type="EMBL" id="UYIN01000021">
    <property type="protein sequence ID" value="VDG73895.1"/>
    <property type="molecule type" value="Genomic_DNA"/>
</dbReference>
<dbReference type="SUPFAM" id="SSF88659">
    <property type="entry name" value="Sigma3 and sigma4 domains of RNA polymerase sigma factors"/>
    <property type="match status" value="1"/>
</dbReference>
<dbReference type="InterPro" id="IPR013324">
    <property type="entry name" value="RNA_pol_sigma_r3/r4-like"/>
</dbReference>
<sequence length="142" mass="16899">MRTSSFEYIVRLQFNSLMLIVIKNKLKSRHRQLARRSKREVLFCEMAETKQVERGTNDTCFYDCISFKVLHFTIYVSDETLGTALHRLSEKQRSAILLRYFQGMNDRKISELYHVSRSAIFSRRSRGLKKLKTLLSERKLKE</sequence>
<organism evidence="6 7">
    <name type="scientific">Clostridium carnis</name>
    <dbReference type="NCBI Taxonomy" id="1530"/>
    <lineage>
        <taxon>Bacteria</taxon>
        <taxon>Bacillati</taxon>
        <taxon>Bacillota</taxon>
        <taxon>Clostridia</taxon>
        <taxon>Eubacteriales</taxon>
        <taxon>Clostridiaceae</taxon>
        <taxon>Clostridium</taxon>
    </lineage>
</organism>
<evidence type="ECO:0000259" key="5">
    <source>
        <dbReference type="Pfam" id="PF08281"/>
    </source>
</evidence>
<dbReference type="Proteomes" id="UP000277570">
    <property type="component" value="Unassembled WGS sequence"/>
</dbReference>
<name>A0ABY6SZH3_9CLOT</name>
<proteinExistence type="predicted"/>
<evidence type="ECO:0000313" key="7">
    <source>
        <dbReference type="Proteomes" id="UP000277570"/>
    </source>
</evidence>
<gene>
    <name evidence="6" type="ORF">NCTC10913_04273</name>
</gene>
<evidence type="ECO:0000313" key="6">
    <source>
        <dbReference type="EMBL" id="VDG73895.1"/>
    </source>
</evidence>